<evidence type="ECO:0000313" key="1">
    <source>
        <dbReference type="EMBL" id="RNM07728.1"/>
    </source>
</evidence>
<protein>
    <submittedName>
        <fullName evidence="1">Uncharacterized protein</fullName>
    </submittedName>
</protein>
<proteinExistence type="predicted"/>
<dbReference type="OrthoDB" id="6628457at2"/>
<dbReference type="AlphaFoldDB" id="A0A3N0G6K1"/>
<reference evidence="1 2" key="1">
    <citation type="submission" date="2018-11" db="EMBL/GenBank/DDBJ databases">
        <title>Characterization of surface water Dickeya isolates.</title>
        <authorList>
            <person name="Van Gijsegem F."/>
            <person name="Pedron J."/>
        </authorList>
    </citation>
    <scope>NUCLEOTIDE SEQUENCE [LARGE SCALE GENOMIC DNA]</scope>
    <source>
        <strain evidence="1 2">FVG1-MFV-O17</strain>
    </source>
</reference>
<dbReference type="EMBL" id="RJLR01000012">
    <property type="protein sequence ID" value="RNM07728.1"/>
    <property type="molecule type" value="Genomic_DNA"/>
</dbReference>
<evidence type="ECO:0000313" key="2">
    <source>
        <dbReference type="Proteomes" id="UP000276061"/>
    </source>
</evidence>
<accession>A0A3N0G6K1</accession>
<organism evidence="1 2">
    <name type="scientific">Dickeya undicola</name>
    <dbReference type="NCBI Taxonomy" id="1577887"/>
    <lineage>
        <taxon>Bacteria</taxon>
        <taxon>Pseudomonadati</taxon>
        <taxon>Pseudomonadota</taxon>
        <taxon>Gammaproteobacteria</taxon>
        <taxon>Enterobacterales</taxon>
        <taxon>Pectobacteriaceae</taxon>
        <taxon>Dickeya</taxon>
    </lineage>
</organism>
<dbReference type="Proteomes" id="UP000276061">
    <property type="component" value="Unassembled WGS sequence"/>
</dbReference>
<comment type="caution">
    <text evidence="1">The sequence shown here is derived from an EMBL/GenBank/DDBJ whole genome shotgun (WGS) entry which is preliminary data.</text>
</comment>
<sequence length="160" mass="18279">MTTQTEVVFANRDCVIDDGCDYTAVILWQMNQRARAISRSAYIPRPAPIQVTKPREVTVKKTRQRKPESTQYRYANTLPLESLIAIMTGRWLSSQSILDIIKTEHPQYTISPRALAIRINSMLESPSVDIEKRHITTAKEYKLNSVDPVYLERSKRGGGK</sequence>
<dbReference type="RefSeq" id="WP_123252355.1">
    <property type="nucleotide sequence ID" value="NZ_RJLR01000012.1"/>
</dbReference>
<gene>
    <name evidence="1" type="ORF">EF878_07280</name>
</gene>
<name>A0A3N0G6K1_9GAMM</name>